<evidence type="ECO:0000256" key="1">
    <source>
        <dbReference type="ARBA" id="ARBA00001946"/>
    </source>
</evidence>
<evidence type="ECO:0000313" key="6">
    <source>
        <dbReference type="EMBL" id="MFC7217470.1"/>
    </source>
</evidence>
<dbReference type="InterPro" id="IPR020084">
    <property type="entry name" value="NUDIX_hydrolase_CS"/>
</dbReference>
<dbReference type="GO" id="GO:0016787">
    <property type="term" value="F:hydrolase activity"/>
    <property type="evidence" value="ECO:0007669"/>
    <property type="project" value="UniProtKB-KW"/>
</dbReference>
<reference evidence="7" key="1">
    <citation type="journal article" date="2019" name="Int. J. Syst. Evol. Microbiol.">
        <title>The Global Catalogue of Microorganisms (GCM) 10K type strain sequencing project: providing services to taxonomists for standard genome sequencing and annotation.</title>
        <authorList>
            <consortium name="The Broad Institute Genomics Platform"/>
            <consortium name="The Broad Institute Genome Sequencing Center for Infectious Disease"/>
            <person name="Wu L."/>
            <person name="Ma J."/>
        </authorList>
    </citation>
    <scope>NUCLEOTIDE SEQUENCE [LARGE SCALE GENOMIC DNA]</scope>
    <source>
        <strain evidence="7">CGMCC 1.13681</strain>
    </source>
</reference>
<dbReference type="InterPro" id="IPR000086">
    <property type="entry name" value="NUDIX_hydrolase_dom"/>
</dbReference>
<comment type="caution">
    <text evidence="6">The sequence shown here is derived from an EMBL/GenBank/DDBJ whole genome shotgun (WGS) entry which is preliminary data.</text>
</comment>
<dbReference type="PRINTS" id="PR00502">
    <property type="entry name" value="NUDIXFAMILY"/>
</dbReference>
<comment type="similarity">
    <text evidence="2 4">Belongs to the Nudix hydrolase family.</text>
</comment>
<dbReference type="PROSITE" id="PS00893">
    <property type="entry name" value="NUDIX_BOX"/>
    <property type="match status" value="1"/>
</dbReference>
<dbReference type="PANTHER" id="PTHR11839">
    <property type="entry name" value="UDP/ADP-SUGAR PYROPHOSPHATASE"/>
    <property type="match status" value="1"/>
</dbReference>
<dbReference type="InterPro" id="IPR020476">
    <property type="entry name" value="Nudix_hydrolase"/>
</dbReference>
<feature type="domain" description="Nudix hydrolase" evidence="5">
    <location>
        <begin position="46"/>
        <end position="179"/>
    </location>
</feature>
<dbReference type="PANTHER" id="PTHR11839:SF18">
    <property type="entry name" value="NUDIX HYDROLASE DOMAIN-CONTAINING PROTEIN"/>
    <property type="match status" value="1"/>
</dbReference>
<comment type="cofactor">
    <cofactor evidence="1">
        <name>Mg(2+)</name>
        <dbReference type="ChEBI" id="CHEBI:18420"/>
    </cofactor>
</comment>
<accession>A0ABW2GDX0</accession>
<dbReference type="RefSeq" id="WP_386412213.1">
    <property type="nucleotide sequence ID" value="NZ_JBHSZO010000005.1"/>
</dbReference>
<evidence type="ECO:0000256" key="4">
    <source>
        <dbReference type="RuleBase" id="RU003476"/>
    </source>
</evidence>
<dbReference type="PROSITE" id="PS51462">
    <property type="entry name" value="NUDIX"/>
    <property type="match status" value="1"/>
</dbReference>
<dbReference type="EMBL" id="JBHSZO010000005">
    <property type="protein sequence ID" value="MFC7217470.1"/>
    <property type="molecule type" value="Genomic_DNA"/>
</dbReference>
<gene>
    <name evidence="6" type="ORF">ACFQLX_04675</name>
</gene>
<keyword evidence="7" id="KW-1185">Reference proteome</keyword>
<name>A0ABW2GDX0_9ACTN</name>
<keyword evidence="3 4" id="KW-0378">Hydrolase</keyword>
<dbReference type="InterPro" id="IPR015797">
    <property type="entry name" value="NUDIX_hydrolase-like_dom_sf"/>
</dbReference>
<evidence type="ECO:0000256" key="2">
    <source>
        <dbReference type="ARBA" id="ARBA00005582"/>
    </source>
</evidence>
<evidence type="ECO:0000313" key="7">
    <source>
        <dbReference type="Proteomes" id="UP001596413"/>
    </source>
</evidence>
<organism evidence="6 7">
    <name type="scientific">Streptomyces polyrhachis</name>
    <dbReference type="NCBI Taxonomy" id="1282885"/>
    <lineage>
        <taxon>Bacteria</taxon>
        <taxon>Bacillati</taxon>
        <taxon>Actinomycetota</taxon>
        <taxon>Actinomycetes</taxon>
        <taxon>Kitasatosporales</taxon>
        <taxon>Streptomycetaceae</taxon>
        <taxon>Streptomyces</taxon>
    </lineage>
</organism>
<dbReference type="Pfam" id="PF00293">
    <property type="entry name" value="NUDIX"/>
    <property type="match status" value="1"/>
</dbReference>
<protein>
    <submittedName>
        <fullName evidence="6">NUDIX hydrolase</fullName>
    </submittedName>
</protein>
<proteinExistence type="inferred from homology"/>
<evidence type="ECO:0000256" key="3">
    <source>
        <dbReference type="ARBA" id="ARBA00022801"/>
    </source>
</evidence>
<dbReference type="Proteomes" id="UP001596413">
    <property type="component" value="Unassembled WGS sequence"/>
</dbReference>
<dbReference type="SUPFAM" id="SSF55811">
    <property type="entry name" value="Nudix"/>
    <property type="match status" value="1"/>
</dbReference>
<sequence>MNSKESASTAWRVHGERTVYDNEWVQVALADVEPPGGERFEHHVVRLRPAAVTMLLDERDRVLMIWRHRFVSDRWGWELPGGLVDAGEEPRQAAVRELREEVGYRASRLRHVTRFQPLVGAVDAWRDVFVGTGPVRVSERWETAEVERMTWIPLSSVMGMVTEGAVWNADTVIALLFVLAERGCRTGCDSRCGAPGSGADGA</sequence>
<evidence type="ECO:0000259" key="5">
    <source>
        <dbReference type="PROSITE" id="PS51462"/>
    </source>
</evidence>
<dbReference type="Gene3D" id="3.90.79.10">
    <property type="entry name" value="Nucleoside Triphosphate Pyrophosphohydrolase"/>
    <property type="match status" value="1"/>
</dbReference>